<evidence type="ECO:0008006" key="3">
    <source>
        <dbReference type="Google" id="ProtNLM"/>
    </source>
</evidence>
<organism evidence="1 2">
    <name type="scientific">Sinorhizobium glycinis</name>
    <dbReference type="NCBI Taxonomy" id="1472378"/>
    <lineage>
        <taxon>Bacteria</taxon>
        <taxon>Pseudomonadati</taxon>
        <taxon>Pseudomonadota</taxon>
        <taxon>Alphaproteobacteria</taxon>
        <taxon>Hyphomicrobiales</taxon>
        <taxon>Rhizobiaceae</taxon>
        <taxon>Sinorhizobium/Ensifer group</taxon>
        <taxon>Sinorhizobium</taxon>
    </lineage>
</organism>
<evidence type="ECO:0000313" key="2">
    <source>
        <dbReference type="Proteomes" id="UP000094025"/>
    </source>
</evidence>
<accession>A0A178Y0I1</accession>
<dbReference type="EMBL" id="LPUX01000053">
    <property type="protein sequence ID" value="OAP40987.1"/>
    <property type="molecule type" value="Genomic_DNA"/>
</dbReference>
<name>A0A178Y0I1_9HYPH</name>
<dbReference type="PIRSF" id="PIRSF034077">
    <property type="entry name" value="UCP034077"/>
    <property type="match status" value="1"/>
</dbReference>
<comment type="caution">
    <text evidence="1">The sequence shown here is derived from an EMBL/GenBank/DDBJ whole genome shotgun (WGS) entry which is preliminary data.</text>
</comment>
<dbReference type="RefSeq" id="WP_064241292.1">
    <property type="nucleotide sequence ID" value="NZ_LPUX01000053.1"/>
</dbReference>
<dbReference type="AlphaFoldDB" id="A0A178Y0I1"/>
<proteinExistence type="predicted"/>
<dbReference type="InterPro" id="IPR014587">
    <property type="entry name" value="UCP034077"/>
</dbReference>
<dbReference type="Proteomes" id="UP000094025">
    <property type="component" value="Unassembled WGS sequence"/>
</dbReference>
<protein>
    <recommendedName>
        <fullName evidence="3">Cell envelope integrity protein TolA</fullName>
    </recommendedName>
</protein>
<dbReference type="OrthoDB" id="7997311at2"/>
<keyword evidence="2" id="KW-1185">Reference proteome</keyword>
<gene>
    <name evidence="1" type="ORF">AU381_03625</name>
</gene>
<evidence type="ECO:0000313" key="1">
    <source>
        <dbReference type="EMBL" id="OAP40987.1"/>
    </source>
</evidence>
<sequence length="121" mass="12851">MKVAVGLAAVSLFFATATDPLRAEPLMTVNDVSDALSKCWTPPADSKDSFVTLKFAFRGNGTLMGPPQPTAIRVTGDADQRKAFVAAATAALENCMPLEFSKELADEIAGTVFTLQFYSAD</sequence>
<reference evidence="1 2" key="1">
    <citation type="journal article" date="2016" name="Int. J. Syst. Evol. Microbiol.">
        <title>Ensifer glycinis sp. nov., an novel rhizobial species associated with Glycine spp.</title>
        <authorList>
            <person name="Yan H."/>
            <person name="Yan J."/>
            <person name="Sui X.H."/>
            <person name="Wang E.T."/>
            <person name="Chen W.X."/>
            <person name="Zhang X.X."/>
            <person name="Chen W.F."/>
        </authorList>
    </citation>
    <scope>NUCLEOTIDE SEQUENCE [LARGE SCALE GENOMIC DNA]</scope>
    <source>
        <strain evidence="1 2">CCBAU 23380</strain>
    </source>
</reference>